<protein>
    <submittedName>
        <fullName evidence="1">Substrate-binding protein</fullName>
    </submittedName>
</protein>
<name>A0A2X2CH30_PROMI</name>
<evidence type="ECO:0000313" key="1">
    <source>
        <dbReference type="EMBL" id="SPY99485.1"/>
    </source>
</evidence>
<organism evidence="1 2">
    <name type="scientific">Proteus mirabilis</name>
    <dbReference type="NCBI Taxonomy" id="584"/>
    <lineage>
        <taxon>Bacteria</taxon>
        <taxon>Pseudomonadati</taxon>
        <taxon>Pseudomonadota</taxon>
        <taxon>Gammaproteobacteria</taxon>
        <taxon>Enterobacterales</taxon>
        <taxon>Morganellaceae</taxon>
        <taxon>Proteus</taxon>
    </lineage>
</organism>
<dbReference type="SUPFAM" id="SSF53807">
    <property type="entry name" value="Helical backbone' metal receptor"/>
    <property type="match status" value="1"/>
</dbReference>
<accession>A0A2X2CH30</accession>
<gene>
    <name evidence="1" type="ORF">NCTC10975_03357</name>
</gene>
<dbReference type="AlphaFoldDB" id="A0A2X2CH30"/>
<evidence type="ECO:0000313" key="2">
    <source>
        <dbReference type="Proteomes" id="UP000251485"/>
    </source>
</evidence>
<dbReference type="EMBL" id="UAUE01000025">
    <property type="protein sequence ID" value="SPY99485.1"/>
    <property type="molecule type" value="Genomic_DNA"/>
</dbReference>
<proteinExistence type="predicted"/>
<dbReference type="Proteomes" id="UP000251485">
    <property type="component" value="Unassembled WGS sequence"/>
</dbReference>
<reference evidence="1 2" key="1">
    <citation type="submission" date="2018-06" db="EMBL/GenBank/DDBJ databases">
        <authorList>
            <consortium name="Pathogen Informatics"/>
            <person name="Doyle S."/>
        </authorList>
    </citation>
    <scope>NUCLEOTIDE SEQUENCE [LARGE SCALE GENOMIC DNA]</scope>
    <source>
        <strain evidence="1 2">NCTC10975</strain>
    </source>
</reference>
<dbReference type="Gene3D" id="3.40.50.1980">
    <property type="entry name" value="Nitrogenase molybdenum iron protein domain"/>
    <property type="match status" value="1"/>
</dbReference>
<sequence>MLIVTLAVVAHFFAIWHQFYNSPYDVIAIQQLAKWIHPQLFADLDPDDTFRRLHQEFLPISYQPGYMIDLEKEGR</sequence>